<proteinExistence type="predicted"/>
<protein>
    <recommendedName>
        <fullName evidence="3">HNH nuclease domain-containing protein</fullName>
    </recommendedName>
</protein>
<sequence length="126" mass="14363">MFDPGVAHLIDGPKINSPLNTVTLTLDNHRFFGEFQIYFELTGRAYEYRIHSAEGRFLRDPFFPVTRTLMLSSNRTINPPSPRLLSIHRAISLILKLSGAAEYIDQTLRDLEQATVEVDGSTIWEI</sequence>
<evidence type="ECO:0000313" key="1">
    <source>
        <dbReference type="EMBL" id="QSS59909.1"/>
    </source>
</evidence>
<dbReference type="OrthoDB" id="4181927at2759"/>
<accession>A0A8A1M1G4</accession>
<reference evidence="1" key="1">
    <citation type="submission" date="2021-01" db="EMBL/GenBank/DDBJ databases">
        <title>Chromosome-level genome assembly of a human fungal pathogen reveals clustering of transcriptionally co-regulated genes.</title>
        <authorList>
            <person name="Voorhies M."/>
            <person name="Cohen S."/>
            <person name="Shea T.P."/>
            <person name="Petrus S."/>
            <person name="Munoz J.F."/>
            <person name="Poplawski S."/>
            <person name="Goldman W.E."/>
            <person name="Michael T."/>
            <person name="Cuomo C.A."/>
            <person name="Sil A."/>
            <person name="Beyhan S."/>
        </authorList>
    </citation>
    <scope>NUCLEOTIDE SEQUENCE</scope>
    <source>
        <strain evidence="1">WU24</strain>
    </source>
</reference>
<dbReference type="VEuPathDB" id="FungiDB:I7I51_04705"/>
<name>A0A8A1M1G4_AJECA</name>
<dbReference type="AlphaFoldDB" id="A0A8A1M1G4"/>
<evidence type="ECO:0008006" key="3">
    <source>
        <dbReference type="Google" id="ProtNLM"/>
    </source>
</evidence>
<organism evidence="1 2">
    <name type="scientific">Ajellomyces capsulatus</name>
    <name type="common">Darling's disease fungus</name>
    <name type="synonym">Histoplasma capsulatum</name>
    <dbReference type="NCBI Taxonomy" id="5037"/>
    <lineage>
        <taxon>Eukaryota</taxon>
        <taxon>Fungi</taxon>
        <taxon>Dikarya</taxon>
        <taxon>Ascomycota</taxon>
        <taxon>Pezizomycotina</taxon>
        <taxon>Eurotiomycetes</taxon>
        <taxon>Eurotiomycetidae</taxon>
        <taxon>Onygenales</taxon>
        <taxon>Ajellomycetaceae</taxon>
        <taxon>Histoplasma</taxon>
    </lineage>
</organism>
<evidence type="ECO:0000313" key="2">
    <source>
        <dbReference type="Proteomes" id="UP000663671"/>
    </source>
</evidence>
<gene>
    <name evidence="1" type="ORF">I7I51_04705</name>
</gene>
<dbReference type="Proteomes" id="UP000663671">
    <property type="component" value="Chromosome 4"/>
</dbReference>
<dbReference type="EMBL" id="CP069110">
    <property type="protein sequence ID" value="QSS59909.1"/>
    <property type="molecule type" value="Genomic_DNA"/>
</dbReference>